<protein>
    <submittedName>
        <fullName evidence="1">Uncharacterized protein</fullName>
    </submittedName>
</protein>
<evidence type="ECO:0000313" key="2">
    <source>
        <dbReference type="Proteomes" id="UP001328733"/>
    </source>
</evidence>
<organism evidence="1 2">
    <name type="scientific">Pannus brasiliensis CCIBt3594</name>
    <dbReference type="NCBI Taxonomy" id="1427578"/>
    <lineage>
        <taxon>Bacteria</taxon>
        <taxon>Bacillati</taxon>
        <taxon>Cyanobacteriota</taxon>
        <taxon>Cyanophyceae</taxon>
        <taxon>Oscillatoriophycideae</taxon>
        <taxon>Chroococcales</taxon>
        <taxon>Microcystaceae</taxon>
        <taxon>Pannus</taxon>
    </lineage>
</organism>
<accession>A0AAW9QXR6</accession>
<sequence length="109" mass="12072">MTPVTETALKRLEELIINGQKAIEARLTALENGQGEIKADLKTLNGKVENIDKRLTAIETRLEDWKPSMDKTADLAEKVGELKNWRSIAFLILGAIAGWIARNSMGNNP</sequence>
<keyword evidence="2" id="KW-1185">Reference proteome</keyword>
<dbReference type="AlphaFoldDB" id="A0AAW9QXR6"/>
<dbReference type="EMBL" id="JBAFSM010000026">
    <property type="protein sequence ID" value="MEG3438291.1"/>
    <property type="molecule type" value="Genomic_DNA"/>
</dbReference>
<dbReference type="Proteomes" id="UP001328733">
    <property type="component" value="Unassembled WGS sequence"/>
</dbReference>
<name>A0AAW9QXR6_9CHRO</name>
<evidence type="ECO:0000313" key="1">
    <source>
        <dbReference type="EMBL" id="MEG3438291.1"/>
    </source>
</evidence>
<dbReference type="Gene3D" id="1.20.5.2280">
    <property type="match status" value="1"/>
</dbReference>
<reference evidence="1 2" key="1">
    <citation type="submission" date="2024-01" db="EMBL/GenBank/DDBJ databases">
        <title>Genomic insights into the taxonomy and metabolism of the cyanobacterium Pannus brasiliensis CCIBt3594.</title>
        <authorList>
            <person name="Machado M."/>
            <person name="Botero N.B."/>
            <person name="Andreote A.P.D."/>
            <person name="Feitosa A.M.T."/>
            <person name="Popin R."/>
            <person name="Sivonen K."/>
            <person name="Fiore M.F."/>
        </authorList>
    </citation>
    <scope>NUCLEOTIDE SEQUENCE [LARGE SCALE GENOMIC DNA]</scope>
    <source>
        <strain evidence="1 2">CCIBt3594</strain>
    </source>
</reference>
<gene>
    <name evidence="1" type="ORF">V0288_14270</name>
</gene>
<comment type="caution">
    <text evidence="1">The sequence shown here is derived from an EMBL/GenBank/DDBJ whole genome shotgun (WGS) entry which is preliminary data.</text>
</comment>
<proteinExistence type="predicted"/>
<dbReference type="RefSeq" id="WP_332865772.1">
    <property type="nucleotide sequence ID" value="NZ_JBAFSM010000026.1"/>
</dbReference>